<feature type="region of interest" description="Disordered" evidence="1">
    <location>
        <begin position="350"/>
        <end position="453"/>
    </location>
</feature>
<organism evidence="3 4">
    <name type="scientific">Zalerion maritima</name>
    <dbReference type="NCBI Taxonomy" id="339359"/>
    <lineage>
        <taxon>Eukaryota</taxon>
        <taxon>Fungi</taxon>
        <taxon>Dikarya</taxon>
        <taxon>Ascomycota</taxon>
        <taxon>Pezizomycotina</taxon>
        <taxon>Sordariomycetes</taxon>
        <taxon>Lulworthiomycetidae</taxon>
        <taxon>Lulworthiales</taxon>
        <taxon>Lulworthiaceae</taxon>
        <taxon>Zalerion</taxon>
    </lineage>
</organism>
<dbReference type="PANTHER" id="PTHR38848:SF3">
    <property type="entry name" value="G-PROTEIN COUPLED RECEPTORS FAMILY 3 PROFILE DOMAIN-CONTAINING PROTEIN"/>
    <property type="match status" value="1"/>
</dbReference>
<comment type="caution">
    <text evidence="3">The sequence shown here is derived from an EMBL/GenBank/DDBJ whole genome shotgun (WGS) entry which is preliminary data.</text>
</comment>
<keyword evidence="2" id="KW-0472">Membrane</keyword>
<dbReference type="AlphaFoldDB" id="A0AAD5WNR5"/>
<feature type="transmembrane region" description="Helical" evidence="2">
    <location>
        <begin position="27"/>
        <end position="48"/>
    </location>
</feature>
<evidence type="ECO:0000256" key="1">
    <source>
        <dbReference type="SAM" id="MobiDB-lite"/>
    </source>
</evidence>
<feature type="compositionally biased region" description="Basic and acidic residues" evidence="1">
    <location>
        <begin position="394"/>
        <end position="403"/>
    </location>
</feature>
<keyword evidence="2" id="KW-1133">Transmembrane helix</keyword>
<feature type="compositionally biased region" description="Low complexity" evidence="1">
    <location>
        <begin position="300"/>
        <end position="310"/>
    </location>
</feature>
<name>A0AAD5WNR5_9PEZI</name>
<dbReference type="EMBL" id="JAKWBI020000389">
    <property type="protein sequence ID" value="KAJ2895575.1"/>
    <property type="molecule type" value="Genomic_DNA"/>
</dbReference>
<accession>A0AAD5WNR5</accession>
<feature type="transmembrane region" description="Helical" evidence="2">
    <location>
        <begin position="136"/>
        <end position="157"/>
    </location>
</feature>
<feature type="transmembrane region" description="Helical" evidence="2">
    <location>
        <begin position="93"/>
        <end position="116"/>
    </location>
</feature>
<evidence type="ECO:0000313" key="4">
    <source>
        <dbReference type="Proteomes" id="UP001201980"/>
    </source>
</evidence>
<proteinExistence type="predicted"/>
<feature type="transmembrane region" description="Helical" evidence="2">
    <location>
        <begin position="60"/>
        <end position="81"/>
    </location>
</feature>
<keyword evidence="4" id="KW-1185">Reference proteome</keyword>
<feature type="region of interest" description="Disordered" evidence="1">
    <location>
        <begin position="277"/>
        <end position="310"/>
    </location>
</feature>
<gene>
    <name evidence="3" type="ORF">MKZ38_006325</name>
</gene>
<dbReference type="Proteomes" id="UP001201980">
    <property type="component" value="Unassembled WGS sequence"/>
</dbReference>
<reference evidence="3" key="1">
    <citation type="submission" date="2022-07" db="EMBL/GenBank/DDBJ databases">
        <title>Draft genome sequence of Zalerion maritima ATCC 34329, a (micro)plastics degrading marine fungus.</title>
        <authorList>
            <person name="Paco A."/>
            <person name="Goncalves M.F.M."/>
            <person name="Rocha-Santos T.A.P."/>
            <person name="Alves A."/>
        </authorList>
    </citation>
    <scope>NUCLEOTIDE SEQUENCE</scope>
    <source>
        <strain evidence="3">ATCC 34329</strain>
    </source>
</reference>
<dbReference type="PANTHER" id="PTHR38848">
    <property type="entry name" value="G-PROTEIN COUPLED RECEPTORS FAMILY 3 PROFILE DOMAIN-CONTAINING PROTEIN"/>
    <property type="match status" value="1"/>
</dbReference>
<evidence type="ECO:0000256" key="2">
    <source>
        <dbReference type="SAM" id="Phobius"/>
    </source>
</evidence>
<feature type="transmembrane region" description="Helical" evidence="2">
    <location>
        <begin position="223"/>
        <end position="244"/>
    </location>
</feature>
<sequence>MASSLLQDLLPREGDYTPMPVPLPGKIANAVLSVSASAMLAIFLFCRLSVVQRWDTLPLCAWMVLAIYVDSLLFVFGTAIVNHGLGVNNSLSICSAAILLCLVCYVTTKIFTYVFLIEKAYIVRGGAKKRMQSKLYLFNAFGMMGVYLVIVFSNFFFRISKIENGQCIIGMERISMIPLISFDTLINVYLTILFLLPLMNLYSFKNLPKTPSNVCLRTCAMRTFIGAAATLVSSLVNLTVLMVLKGEPGWLCLMCCNTDIIFSAIVIHWVTSKDQASTSRSRGGAGGGYGTSRNCDPEGANSNASATAITSTSKSWHPDLYDMGGEGTARIKRGCINVDVDIVLKRIDTNDMEKDGSPSSSVTAAARCSSSSPSSTREINTSRTPPEGRRKKNGEKSTKENKNKKNSSNKVKDSTRGVACDTEDLDLSEEGRGDSASRAVPIASHDSIRAHSRPFEEMVVRDGGLGSGGVWVKPGTASL</sequence>
<protein>
    <submittedName>
        <fullName evidence="3">Uncharacterized protein</fullName>
    </submittedName>
</protein>
<evidence type="ECO:0000313" key="3">
    <source>
        <dbReference type="EMBL" id="KAJ2895575.1"/>
    </source>
</evidence>
<keyword evidence="2" id="KW-0812">Transmembrane</keyword>
<feature type="transmembrane region" description="Helical" evidence="2">
    <location>
        <begin position="177"/>
        <end position="202"/>
    </location>
</feature>